<dbReference type="HAMAP" id="MF_00179">
    <property type="entry name" value="RibA"/>
    <property type="match status" value="1"/>
</dbReference>
<reference evidence="21 22" key="1">
    <citation type="submission" date="2017-03" db="EMBL/GenBank/DDBJ databases">
        <title>Genome sequence of Clostridium oryzae DSM 28571.</title>
        <authorList>
            <person name="Poehlein A."/>
            <person name="Daniel R."/>
        </authorList>
    </citation>
    <scope>NUCLEOTIDE SEQUENCE [LARGE SCALE GENOMIC DNA]</scope>
    <source>
        <strain evidence="21 22">DSM 28571</strain>
    </source>
</reference>
<feature type="binding site" evidence="19">
    <location>
        <position position="29"/>
    </location>
    <ligand>
        <name>Mg(2+)</name>
        <dbReference type="ChEBI" id="CHEBI:18420"/>
        <label>2</label>
    </ligand>
</feature>
<comment type="similarity">
    <text evidence="19">In the C-terminal section; belongs to the GTP cyclohydrolase II family.</text>
</comment>
<comment type="caution">
    <text evidence="21">The sequence shown here is derived from an EMBL/GenBank/DDBJ whole genome shotgun (WGS) entry which is preliminary data.</text>
</comment>
<comment type="cofactor">
    <cofactor evidence="19">
        <name>Zn(2+)</name>
        <dbReference type="ChEBI" id="CHEBI:29105"/>
    </cofactor>
    <text evidence="19">Binds 1 zinc ion per subunit.</text>
</comment>
<keyword evidence="10 19" id="KW-0378">Hydrolase</keyword>
<evidence type="ECO:0000256" key="8">
    <source>
        <dbReference type="ARBA" id="ARBA00022723"/>
    </source>
</evidence>
<feature type="binding site" evidence="19">
    <location>
        <position position="143"/>
    </location>
    <ligand>
        <name>Mg(2+)</name>
        <dbReference type="ChEBI" id="CHEBI:18420"/>
        <label>2</label>
    </ligand>
</feature>
<sequence length="399" mass="44613">MFKFNTIEEALEDLRQGKIIVTTDDEDRENEGDLICAAEFATTENVNFMATYGKGLICMPMNSKLASKLALSPMVSNNTDNHQTAFTVSIDHKDTTTGISAVERSITALKCVNGDSKPEDFRRPGHMFPLIARENGVFERNGHTEATVDLMRLSGLKECGLCCEIMGNDGKMLRETQLLNFVKEHRLKIITIKSLQEYRMQKEKLVMQAVKTKMPTKYGEFAAYGYINKINGEHHIALVKGDISDGKPVLCRVHSECLTGDAFGSLRCDCGQQFAAAMTQIQKSGRGILLYMSQEGRGIGLINKLKAYALQDNGLDTVEANIALGFKEDLREYNIAAQILTDLGVKELALMTNNPDKIEQLSSYGLKVIKRVPIEIPASKYDSFYLKTKKQKMRHILNY</sequence>
<dbReference type="Proteomes" id="UP000190080">
    <property type="component" value="Unassembled WGS sequence"/>
</dbReference>
<feature type="site" description="Essential for DHBP synthase activity" evidence="19">
    <location>
        <position position="126"/>
    </location>
</feature>
<dbReference type="CDD" id="cd00641">
    <property type="entry name" value="GTP_cyclohydro2"/>
    <property type="match status" value="1"/>
</dbReference>
<dbReference type="GO" id="GO:0008686">
    <property type="term" value="F:3,4-dihydroxy-2-butanone-4-phosphate synthase activity"/>
    <property type="evidence" value="ECO:0007669"/>
    <property type="project" value="UniProtKB-UniRule"/>
</dbReference>
<keyword evidence="8 19" id="KW-0479">Metal-binding</keyword>
<dbReference type="InterPro" id="IPR000422">
    <property type="entry name" value="DHBP_synthase_RibB"/>
</dbReference>
<dbReference type="HAMAP" id="MF_00180">
    <property type="entry name" value="RibB"/>
    <property type="match status" value="1"/>
</dbReference>
<dbReference type="SUPFAM" id="SSF55821">
    <property type="entry name" value="YrdC/RibB"/>
    <property type="match status" value="1"/>
</dbReference>
<comment type="cofactor">
    <cofactor evidence="2">
        <name>Mn(2+)</name>
        <dbReference type="ChEBI" id="CHEBI:29035"/>
    </cofactor>
</comment>
<dbReference type="EC" id="3.5.4.25" evidence="19"/>
<dbReference type="GO" id="GO:0003935">
    <property type="term" value="F:GTP cyclohydrolase II activity"/>
    <property type="evidence" value="ECO:0007669"/>
    <property type="project" value="UniProtKB-UniRule"/>
</dbReference>
<evidence type="ECO:0000256" key="7">
    <source>
        <dbReference type="ARBA" id="ARBA00022619"/>
    </source>
</evidence>
<dbReference type="InterPro" id="IPR017945">
    <property type="entry name" value="DHBP_synth_RibB-like_a/b_dom"/>
</dbReference>
<dbReference type="GO" id="GO:0030145">
    <property type="term" value="F:manganese ion binding"/>
    <property type="evidence" value="ECO:0007669"/>
    <property type="project" value="UniProtKB-UniRule"/>
</dbReference>
<feature type="region of interest" description="GTP cyclohydrolase II" evidence="19">
    <location>
        <begin position="202"/>
        <end position="399"/>
    </location>
</feature>
<dbReference type="InterPro" id="IPR032677">
    <property type="entry name" value="GTP_cyclohydro_II"/>
</dbReference>
<comment type="pathway">
    <text evidence="4 19">Cofactor biosynthesis; riboflavin biosynthesis; 5-amino-6-(D-ribitylamino)uracil from GTP: step 1/4.</text>
</comment>
<evidence type="ECO:0000256" key="4">
    <source>
        <dbReference type="ARBA" id="ARBA00004853"/>
    </source>
</evidence>
<feature type="binding site" evidence="19">
    <location>
        <position position="268"/>
    </location>
    <ligand>
        <name>Zn(2+)</name>
        <dbReference type="ChEBI" id="CHEBI:29105"/>
        <note>catalytic</note>
    </ligand>
</feature>
<keyword evidence="11 19" id="KW-0862">Zinc</keyword>
<comment type="function">
    <text evidence="3 19">Catalyzes the conversion of D-ribulose 5-phosphate to formate and 3,4-dihydroxy-2-butanone 4-phosphate.</text>
</comment>
<keyword evidence="7 19" id="KW-0686">Riboflavin biosynthesis</keyword>
<keyword evidence="16 19" id="KW-0511">Multifunctional enzyme</keyword>
<feature type="active site" description="Nucleophile; for GTP cyclohydrolase activity" evidence="19">
    <location>
        <position position="331"/>
    </location>
</feature>
<keyword evidence="13 19" id="KW-0342">GTP-binding</keyword>
<name>A0A1V4ISL5_9CLOT</name>
<evidence type="ECO:0000256" key="16">
    <source>
        <dbReference type="ARBA" id="ARBA00023268"/>
    </source>
</evidence>
<dbReference type="UniPathway" id="UPA00275">
    <property type="reaction ID" value="UER00399"/>
</dbReference>
<feature type="active site" description="Proton acceptor; for GTP cyclohydrolase activity" evidence="19">
    <location>
        <position position="329"/>
    </location>
</feature>
<evidence type="ECO:0000256" key="5">
    <source>
        <dbReference type="ARBA" id="ARBA00004904"/>
    </source>
</evidence>
<feature type="binding site" evidence="19">
    <location>
        <position position="357"/>
    </location>
    <ligand>
        <name>GTP</name>
        <dbReference type="ChEBI" id="CHEBI:37565"/>
    </ligand>
</feature>
<dbReference type="NCBIfam" id="TIGR00505">
    <property type="entry name" value="ribA"/>
    <property type="match status" value="1"/>
</dbReference>
<evidence type="ECO:0000256" key="14">
    <source>
        <dbReference type="ARBA" id="ARBA00023211"/>
    </source>
</evidence>
<comment type="catalytic activity">
    <reaction evidence="18 19">
        <text>GTP + 4 H2O = 2,5-diamino-6-hydroxy-4-(5-phosphoribosylamino)-pyrimidine + formate + 2 phosphate + 3 H(+)</text>
        <dbReference type="Rhea" id="RHEA:23704"/>
        <dbReference type="ChEBI" id="CHEBI:15377"/>
        <dbReference type="ChEBI" id="CHEBI:15378"/>
        <dbReference type="ChEBI" id="CHEBI:15740"/>
        <dbReference type="ChEBI" id="CHEBI:37565"/>
        <dbReference type="ChEBI" id="CHEBI:43474"/>
        <dbReference type="ChEBI" id="CHEBI:58614"/>
        <dbReference type="EC" id="3.5.4.25"/>
    </reaction>
</comment>
<feature type="binding site" evidence="19">
    <location>
        <position position="273"/>
    </location>
    <ligand>
        <name>GTP</name>
        <dbReference type="ChEBI" id="CHEBI:37565"/>
    </ligand>
</feature>
<evidence type="ECO:0000256" key="11">
    <source>
        <dbReference type="ARBA" id="ARBA00022833"/>
    </source>
</evidence>
<evidence type="ECO:0000256" key="9">
    <source>
        <dbReference type="ARBA" id="ARBA00022741"/>
    </source>
</evidence>
<dbReference type="GO" id="GO:0000287">
    <property type="term" value="F:magnesium ion binding"/>
    <property type="evidence" value="ECO:0007669"/>
    <property type="project" value="UniProtKB-UniRule"/>
</dbReference>
<dbReference type="SUPFAM" id="SSF142695">
    <property type="entry name" value="RibA-like"/>
    <property type="match status" value="1"/>
</dbReference>
<evidence type="ECO:0000313" key="21">
    <source>
        <dbReference type="EMBL" id="OPJ62457.1"/>
    </source>
</evidence>
<comment type="catalytic activity">
    <reaction evidence="1 19">
        <text>D-ribulose 5-phosphate = (2S)-2-hydroxy-3-oxobutyl phosphate + formate + H(+)</text>
        <dbReference type="Rhea" id="RHEA:18457"/>
        <dbReference type="ChEBI" id="CHEBI:15378"/>
        <dbReference type="ChEBI" id="CHEBI:15740"/>
        <dbReference type="ChEBI" id="CHEBI:58121"/>
        <dbReference type="ChEBI" id="CHEBI:58830"/>
        <dbReference type="EC" id="4.1.99.12"/>
    </reaction>
</comment>
<evidence type="ECO:0000256" key="1">
    <source>
        <dbReference type="ARBA" id="ARBA00000141"/>
    </source>
</evidence>
<keyword evidence="15 19" id="KW-0456">Lyase</keyword>
<dbReference type="InterPro" id="IPR036144">
    <property type="entry name" value="RibA-like_sf"/>
</dbReference>
<evidence type="ECO:0000256" key="17">
    <source>
        <dbReference type="ARBA" id="ARBA00043932"/>
    </source>
</evidence>
<dbReference type="FunFam" id="3.90.870.10:FF:000001">
    <property type="entry name" value="Riboflavin biosynthesis protein RibBA"/>
    <property type="match status" value="1"/>
</dbReference>
<dbReference type="Gene3D" id="3.90.870.10">
    <property type="entry name" value="DHBP synthase"/>
    <property type="match status" value="1"/>
</dbReference>
<dbReference type="FunFam" id="3.40.50.10990:FF:000001">
    <property type="entry name" value="Riboflavin biosynthesis protein RibBA"/>
    <property type="match status" value="1"/>
</dbReference>
<evidence type="ECO:0000256" key="18">
    <source>
        <dbReference type="ARBA" id="ARBA00049295"/>
    </source>
</evidence>
<dbReference type="GO" id="GO:0008270">
    <property type="term" value="F:zinc ion binding"/>
    <property type="evidence" value="ECO:0007669"/>
    <property type="project" value="UniProtKB-UniRule"/>
</dbReference>
<dbReference type="Pfam" id="PF00925">
    <property type="entry name" value="GTP_cyclohydro2"/>
    <property type="match status" value="1"/>
</dbReference>
<dbReference type="NCBIfam" id="NF006803">
    <property type="entry name" value="PRK09311.1"/>
    <property type="match status" value="1"/>
</dbReference>
<dbReference type="Pfam" id="PF00926">
    <property type="entry name" value="DHBP_synthase"/>
    <property type="match status" value="1"/>
</dbReference>
<feature type="binding site" evidence="19">
    <location>
        <begin position="28"/>
        <end position="29"/>
    </location>
    <ligand>
        <name>D-ribulose 5-phosphate</name>
        <dbReference type="ChEBI" id="CHEBI:58121"/>
    </ligand>
</feature>
<evidence type="ECO:0000256" key="12">
    <source>
        <dbReference type="ARBA" id="ARBA00022842"/>
    </source>
</evidence>
<dbReference type="EMBL" id="MZGV01000015">
    <property type="protein sequence ID" value="OPJ62457.1"/>
    <property type="molecule type" value="Genomic_DNA"/>
</dbReference>
<proteinExistence type="inferred from homology"/>
<dbReference type="GO" id="GO:0009231">
    <property type="term" value="P:riboflavin biosynthetic process"/>
    <property type="evidence" value="ECO:0007669"/>
    <property type="project" value="UniProtKB-UniRule"/>
</dbReference>
<feature type="binding site" evidence="19">
    <location>
        <position position="33"/>
    </location>
    <ligand>
        <name>D-ribulose 5-phosphate</name>
        <dbReference type="ChEBI" id="CHEBI:58121"/>
    </ligand>
</feature>
<evidence type="ECO:0000256" key="2">
    <source>
        <dbReference type="ARBA" id="ARBA00001936"/>
    </source>
</evidence>
<dbReference type="InterPro" id="IPR016299">
    <property type="entry name" value="Riboflavin_synth_RibBA"/>
</dbReference>
<keyword evidence="22" id="KW-1185">Reference proteome</keyword>
<feature type="region of interest" description="DHBP synthase" evidence="19">
    <location>
        <begin position="1"/>
        <end position="201"/>
    </location>
</feature>
<accession>A0A1V4ISL5</accession>
<dbReference type="GO" id="GO:0005829">
    <property type="term" value="C:cytosol"/>
    <property type="evidence" value="ECO:0007669"/>
    <property type="project" value="TreeGrafter"/>
</dbReference>
<dbReference type="Gene3D" id="3.40.50.10990">
    <property type="entry name" value="GTP cyclohydrolase II"/>
    <property type="match status" value="1"/>
</dbReference>
<feature type="binding site" evidence="19">
    <location>
        <begin position="295"/>
        <end position="297"/>
    </location>
    <ligand>
        <name>GTP</name>
        <dbReference type="ChEBI" id="CHEBI:37565"/>
    </ligand>
</feature>
<feature type="binding site" evidence="19">
    <location>
        <position position="257"/>
    </location>
    <ligand>
        <name>Zn(2+)</name>
        <dbReference type="ChEBI" id="CHEBI:29105"/>
        <note>catalytic</note>
    </ligand>
</feature>
<dbReference type="OrthoDB" id="9793111at2"/>
<evidence type="ECO:0000256" key="6">
    <source>
        <dbReference type="ARBA" id="ARBA00005520"/>
    </source>
</evidence>
<dbReference type="EC" id="4.1.99.12" evidence="19"/>
<keyword evidence="14 19" id="KW-0464">Manganese</keyword>
<dbReference type="PANTHER" id="PTHR21327:SF18">
    <property type="entry name" value="3,4-DIHYDROXY-2-BUTANONE 4-PHOSPHATE SYNTHASE"/>
    <property type="match status" value="1"/>
</dbReference>
<dbReference type="RefSeq" id="WP_079423513.1">
    <property type="nucleotide sequence ID" value="NZ_MZGV01000015.1"/>
</dbReference>
<gene>
    <name evidence="19 21" type="primary">ribBA</name>
    <name evidence="21" type="ORF">CLORY_18260</name>
</gene>
<comment type="function">
    <text evidence="17 19">Catalyzes the conversion of GTP to 2,5-diamino-6-ribosylamino-4(3H)-pyrimidinone 5'-phosphate (DARP), formate and pyrophosphate.</text>
</comment>
<evidence type="ECO:0000313" key="22">
    <source>
        <dbReference type="Proteomes" id="UP000190080"/>
    </source>
</evidence>
<feature type="binding site" evidence="19">
    <location>
        <begin position="140"/>
        <end position="144"/>
    </location>
    <ligand>
        <name>D-ribulose 5-phosphate</name>
        <dbReference type="ChEBI" id="CHEBI:58121"/>
    </ligand>
</feature>
<comment type="pathway">
    <text evidence="5 19">Cofactor biosynthesis; riboflavin biosynthesis; 2-hydroxy-3-oxobutyl phosphate from D-ribulose 5-phosphate: step 1/1.</text>
</comment>
<comment type="cofactor">
    <cofactor evidence="19">
        <name>Mg(2+)</name>
        <dbReference type="ChEBI" id="CHEBI:18420"/>
    </cofactor>
    <cofactor evidence="19">
        <name>Mn(2+)</name>
        <dbReference type="ChEBI" id="CHEBI:29035"/>
    </cofactor>
    <text evidence="19">Binds 2 divalent metal cations per subunit. Magnesium or manganese.</text>
</comment>
<evidence type="ECO:0000256" key="13">
    <source>
        <dbReference type="ARBA" id="ARBA00023134"/>
    </source>
</evidence>
<organism evidence="21 22">
    <name type="scientific">Clostridium oryzae</name>
    <dbReference type="NCBI Taxonomy" id="1450648"/>
    <lineage>
        <taxon>Bacteria</taxon>
        <taxon>Bacillati</taxon>
        <taxon>Bacillota</taxon>
        <taxon>Clostridia</taxon>
        <taxon>Eubacteriales</taxon>
        <taxon>Clostridiaceae</taxon>
        <taxon>Clostridium</taxon>
    </lineage>
</organism>
<protein>
    <recommendedName>
        <fullName evidence="19">Riboflavin biosynthesis protein RibBA</fullName>
    </recommendedName>
    <domain>
        <recommendedName>
            <fullName evidence="19">3,4-dihydroxy-2-butanone 4-phosphate synthase</fullName>
            <shortName evidence="19">DHBP synthase</shortName>
            <ecNumber evidence="19">4.1.99.12</ecNumber>
        </recommendedName>
    </domain>
    <domain>
        <recommendedName>
            <fullName evidence="19">GTP cyclohydrolase-2</fullName>
            <ecNumber evidence="19">3.5.4.25</ecNumber>
        </recommendedName>
        <alternativeName>
            <fullName evidence="19">GTP cyclohydrolase II</fullName>
        </alternativeName>
    </domain>
</protein>
<evidence type="ECO:0000259" key="20">
    <source>
        <dbReference type="Pfam" id="PF00925"/>
    </source>
</evidence>
<evidence type="ECO:0000256" key="19">
    <source>
        <dbReference type="HAMAP-Rule" id="MF_01283"/>
    </source>
</evidence>
<dbReference type="InterPro" id="IPR000926">
    <property type="entry name" value="RibA"/>
</dbReference>
<dbReference type="AlphaFoldDB" id="A0A1V4ISL5"/>
<feature type="binding site" evidence="19">
    <location>
        <position position="352"/>
    </location>
    <ligand>
        <name>GTP</name>
        <dbReference type="ChEBI" id="CHEBI:37565"/>
    </ligand>
</feature>
<evidence type="ECO:0000256" key="3">
    <source>
        <dbReference type="ARBA" id="ARBA00002284"/>
    </source>
</evidence>
<dbReference type="NCBIfam" id="NF001591">
    <property type="entry name" value="PRK00393.1"/>
    <property type="match status" value="1"/>
</dbReference>
<feature type="domain" description="GTP cyclohydrolase II" evidence="20">
    <location>
        <begin position="210"/>
        <end position="373"/>
    </location>
</feature>
<evidence type="ECO:0000256" key="15">
    <source>
        <dbReference type="ARBA" id="ARBA00023239"/>
    </source>
</evidence>
<feature type="binding site" evidence="19">
    <location>
        <position position="29"/>
    </location>
    <ligand>
        <name>Mg(2+)</name>
        <dbReference type="ChEBI" id="CHEBI:18420"/>
        <label>1</label>
    </ligand>
</feature>
<dbReference type="NCBIfam" id="TIGR00506">
    <property type="entry name" value="ribB"/>
    <property type="match status" value="1"/>
</dbReference>
<dbReference type="PANTHER" id="PTHR21327">
    <property type="entry name" value="GTP CYCLOHYDROLASE II-RELATED"/>
    <property type="match status" value="1"/>
</dbReference>
<feature type="binding site" evidence="19">
    <location>
        <position position="317"/>
    </location>
    <ligand>
        <name>GTP</name>
        <dbReference type="ChEBI" id="CHEBI:37565"/>
    </ligand>
</feature>
<dbReference type="GO" id="GO:0005525">
    <property type="term" value="F:GTP binding"/>
    <property type="evidence" value="ECO:0007669"/>
    <property type="project" value="UniProtKB-KW"/>
</dbReference>
<comment type="similarity">
    <text evidence="6 19">In the N-terminal section; belongs to the DHBP synthase family.</text>
</comment>
<dbReference type="HAMAP" id="MF_01283">
    <property type="entry name" value="RibBA"/>
    <property type="match status" value="1"/>
</dbReference>
<feature type="site" description="Essential for DHBP synthase activity" evidence="19">
    <location>
        <position position="164"/>
    </location>
</feature>
<feature type="binding site" evidence="19">
    <location>
        <position position="164"/>
    </location>
    <ligand>
        <name>D-ribulose 5-phosphate</name>
        <dbReference type="ChEBI" id="CHEBI:58121"/>
    </ligand>
</feature>
<evidence type="ECO:0000256" key="10">
    <source>
        <dbReference type="ARBA" id="ARBA00022801"/>
    </source>
</evidence>
<keyword evidence="9 19" id="KW-0547">Nucleotide-binding</keyword>
<dbReference type="PIRSF" id="PIRSF001259">
    <property type="entry name" value="RibA"/>
    <property type="match status" value="1"/>
</dbReference>
<feature type="binding site" evidence="19">
    <location>
        <begin position="252"/>
        <end position="256"/>
    </location>
    <ligand>
        <name>GTP</name>
        <dbReference type="ChEBI" id="CHEBI:37565"/>
    </ligand>
</feature>
<dbReference type="STRING" id="1450648.CLORY_18260"/>
<keyword evidence="12 19" id="KW-0460">Magnesium</keyword>
<feature type="binding site" evidence="19">
    <location>
        <position position="270"/>
    </location>
    <ligand>
        <name>Zn(2+)</name>
        <dbReference type="ChEBI" id="CHEBI:29105"/>
        <note>catalytic</note>
    </ligand>
</feature>